<proteinExistence type="predicted"/>
<accession>A0A396JM79</accession>
<sequence>MTSQWTITWWFHYPTIIFKTQVMCYLARGFSVDKINDLQQDFPHTITERIQEHIQVTEVENGNVDAFKQSSTSFRLLLQNVIDVVECNINYTEGMVRQLEDNSPILHLVQQLNSSTGAKSPSLASAMSSSHEKVDKTQQVQQHPIWPVMQKDLNLLRHILVPATEDPNEQFTPVLTKKQKKIIRAAYKTRSKGAITPPNR</sequence>
<gene>
    <name evidence="1" type="ORF">MtrunA17_Chr1g0176711</name>
</gene>
<dbReference type="AlphaFoldDB" id="A0A396JM79"/>
<evidence type="ECO:0000313" key="2">
    <source>
        <dbReference type="Proteomes" id="UP000265566"/>
    </source>
</evidence>
<name>A0A396JM79_MEDTR</name>
<evidence type="ECO:0000313" key="1">
    <source>
        <dbReference type="EMBL" id="RHN79379.1"/>
    </source>
</evidence>
<reference evidence="2" key="1">
    <citation type="journal article" date="2018" name="Nat. Plants">
        <title>Whole-genome landscape of Medicago truncatula symbiotic genes.</title>
        <authorList>
            <person name="Pecrix Y."/>
            <person name="Staton S.E."/>
            <person name="Sallet E."/>
            <person name="Lelandais-Briere C."/>
            <person name="Moreau S."/>
            <person name="Carrere S."/>
            <person name="Blein T."/>
            <person name="Jardinaud M.F."/>
            <person name="Latrasse D."/>
            <person name="Zouine M."/>
            <person name="Zahm M."/>
            <person name="Kreplak J."/>
            <person name="Mayjonade B."/>
            <person name="Satge C."/>
            <person name="Perez M."/>
            <person name="Cauet S."/>
            <person name="Marande W."/>
            <person name="Chantry-Darmon C."/>
            <person name="Lopez-Roques C."/>
            <person name="Bouchez O."/>
            <person name="Berard A."/>
            <person name="Debelle F."/>
            <person name="Munos S."/>
            <person name="Bendahmane A."/>
            <person name="Berges H."/>
            <person name="Niebel A."/>
            <person name="Buitink J."/>
            <person name="Frugier F."/>
            <person name="Benhamed M."/>
            <person name="Crespi M."/>
            <person name="Gouzy J."/>
            <person name="Gamas P."/>
        </authorList>
    </citation>
    <scope>NUCLEOTIDE SEQUENCE [LARGE SCALE GENOMIC DNA]</scope>
    <source>
        <strain evidence="2">cv. Jemalong A17</strain>
    </source>
</reference>
<organism evidence="1 2">
    <name type="scientific">Medicago truncatula</name>
    <name type="common">Barrel medic</name>
    <name type="synonym">Medicago tribuloides</name>
    <dbReference type="NCBI Taxonomy" id="3880"/>
    <lineage>
        <taxon>Eukaryota</taxon>
        <taxon>Viridiplantae</taxon>
        <taxon>Streptophyta</taxon>
        <taxon>Embryophyta</taxon>
        <taxon>Tracheophyta</taxon>
        <taxon>Spermatophyta</taxon>
        <taxon>Magnoliopsida</taxon>
        <taxon>eudicotyledons</taxon>
        <taxon>Gunneridae</taxon>
        <taxon>Pentapetalae</taxon>
        <taxon>rosids</taxon>
        <taxon>fabids</taxon>
        <taxon>Fabales</taxon>
        <taxon>Fabaceae</taxon>
        <taxon>Papilionoideae</taxon>
        <taxon>50 kb inversion clade</taxon>
        <taxon>NPAAA clade</taxon>
        <taxon>Hologalegina</taxon>
        <taxon>IRL clade</taxon>
        <taxon>Trifolieae</taxon>
        <taxon>Medicago</taxon>
    </lineage>
</organism>
<dbReference type="Gramene" id="rna3163">
    <property type="protein sequence ID" value="RHN79379.1"/>
    <property type="gene ID" value="gene3163"/>
</dbReference>
<comment type="caution">
    <text evidence="1">The sequence shown here is derived from an EMBL/GenBank/DDBJ whole genome shotgun (WGS) entry which is preliminary data.</text>
</comment>
<protein>
    <submittedName>
        <fullName evidence="1">Uncharacterized protein</fullName>
    </submittedName>
</protein>
<dbReference type="EMBL" id="PSQE01000001">
    <property type="protein sequence ID" value="RHN79379.1"/>
    <property type="molecule type" value="Genomic_DNA"/>
</dbReference>
<dbReference type="Proteomes" id="UP000265566">
    <property type="component" value="Chromosome 1"/>
</dbReference>